<proteinExistence type="predicted"/>
<reference evidence="1 2" key="1">
    <citation type="journal article" date="2020" name="Cell">
        <title>Large-Scale Comparative Analyses of Tick Genomes Elucidate Their Genetic Diversity and Vector Capacities.</title>
        <authorList>
            <consortium name="Tick Genome and Microbiome Consortium (TIGMIC)"/>
            <person name="Jia N."/>
            <person name="Wang J."/>
            <person name="Shi W."/>
            <person name="Du L."/>
            <person name="Sun Y."/>
            <person name="Zhan W."/>
            <person name="Jiang J.F."/>
            <person name="Wang Q."/>
            <person name="Zhang B."/>
            <person name="Ji P."/>
            <person name="Bell-Sakyi L."/>
            <person name="Cui X.M."/>
            <person name="Yuan T.T."/>
            <person name="Jiang B.G."/>
            <person name="Yang W.F."/>
            <person name="Lam T.T."/>
            <person name="Chang Q.C."/>
            <person name="Ding S.J."/>
            <person name="Wang X.J."/>
            <person name="Zhu J.G."/>
            <person name="Ruan X.D."/>
            <person name="Zhao L."/>
            <person name="Wei J.T."/>
            <person name="Ye R.Z."/>
            <person name="Que T.C."/>
            <person name="Du C.H."/>
            <person name="Zhou Y.H."/>
            <person name="Cheng J.X."/>
            <person name="Dai P.F."/>
            <person name="Guo W.B."/>
            <person name="Han X.H."/>
            <person name="Huang E.J."/>
            <person name="Li L.F."/>
            <person name="Wei W."/>
            <person name="Gao Y.C."/>
            <person name="Liu J.Z."/>
            <person name="Shao H.Z."/>
            <person name="Wang X."/>
            <person name="Wang C.C."/>
            <person name="Yang T.C."/>
            <person name="Huo Q.B."/>
            <person name="Li W."/>
            <person name="Chen H.Y."/>
            <person name="Chen S.E."/>
            <person name="Zhou L.G."/>
            <person name="Ni X.B."/>
            <person name="Tian J.H."/>
            <person name="Sheng Y."/>
            <person name="Liu T."/>
            <person name="Pan Y.S."/>
            <person name="Xia L.Y."/>
            <person name="Li J."/>
            <person name="Zhao F."/>
            <person name="Cao W.C."/>
        </authorList>
    </citation>
    <scope>NUCLEOTIDE SEQUENCE [LARGE SCALE GENOMIC DNA]</scope>
    <source>
        <strain evidence="1">Iper-2018</strain>
    </source>
</reference>
<evidence type="ECO:0000313" key="1">
    <source>
        <dbReference type="EMBL" id="KAG0438849.1"/>
    </source>
</evidence>
<name>A0AC60QPY5_IXOPE</name>
<dbReference type="EMBL" id="JABSTQ010005653">
    <property type="protein sequence ID" value="KAG0438849.1"/>
    <property type="molecule type" value="Genomic_DNA"/>
</dbReference>
<gene>
    <name evidence="1" type="ORF">HPB47_016842</name>
</gene>
<dbReference type="Proteomes" id="UP000805193">
    <property type="component" value="Unassembled WGS sequence"/>
</dbReference>
<keyword evidence="2" id="KW-1185">Reference proteome</keyword>
<protein>
    <submittedName>
        <fullName evidence="1">Uncharacterized protein</fullName>
    </submittedName>
</protein>
<evidence type="ECO:0000313" key="2">
    <source>
        <dbReference type="Proteomes" id="UP000805193"/>
    </source>
</evidence>
<accession>A0AC60QPY5</accession>
<sequence length="544" mass="60741">MLRPTNAQEKKVGAVKAIDVISDRKEIVVKDRFNKTFVFDKVFPPEAKQIDVYQAVMGPTISEVMMGYNCTVFAYGQTGSGKTFTMEGERCDTNLSWAHDPLAGVIPRTLHQMFEELTLQELEFTIKVSFLELYNEELFDLLSATEDTTRLKIYEDSACKGSLIIQGLEEVTVHSREQVFSILQKGAAKRQTAATLLNAHSSRSHTVFTVTVHIRENTDDGEELVKTGKLNLVDLAGSENIGRSGAMDRRAREAGNINQSLLTLGRVITALVDKAPHVPYRESKLTRLLKDSLGGRTKTSIIATISPDMCNLEETLNTLDYAHRAKSITNRPEVNQKMPKRALIKDYTEEIEWLRRELAVARDENGIFVDPENYSAMERLLTCQSENILAKEAQIEDLSQQLAHLEQEVAAKTEALQNTLVDLHHTKENLGATKQALLKTAVERDEQQHLVHVQAKTEVSLTETAKTLVDVAKTATGDIDLLQRKLQCKSSIETANRTKQREGADALFAIIEGNSRSRFASQEQTIESIRGSFGKSNLAAAFIY</sequence>
<organism evidence="1 2">
    <name type="scientific">Ixodes persulcatus</name>
    <name type="common">Taiga tick</name>
    <dbReference type="NCBI Taxonomy" id="34615"/>
    <lineage>
        <taxon>Eukaryota</taxon>
        <taxon>Metazoa</taxon>
        <taxon>Ecdysozoa</taxon>
        <taxon>Arthropoda</taxon>
        <taxon>Chelicerata</taxon>
        <taxon>Arachnida</taxon>
        <taxon>Acari</taxon>
        <taxon>Parasitiformes</taxon>
        <taxon>Ixodida</taxon>
        <taxon>Ixodoidea</taxon>
        <taxon>Ixodidae</taxon>
        <taxon>Ixodinae</taxon>
        <taxon>Ixodes</taxon>
    </lineage>
</organism>
<comment type="caution">
    <text evidence="1">The sequence shown here is derived from an EMBL/GenBank/DDBJ whole genome shotgun (WGS) entry which is preliminary data.</text>
</comment>